<feature type="domain" description="RING-type" evidence="17">
    <location>
        <begin position="1926"/>
        <end position="1973"/>
    </location>
</feature>
<keyword evidence="8 15" id="KW-0808">Transferase</keyword>
<proteinExistence type="inferred from homology"/>
<dbReference type="GO" id="GO:0043023">
    <property type="term" value="F:ribosomal large subunit binding"/>
    <property type="evidence" value="ECO:0007669"/>
    <property type="project" value="TreeGrafter"/>
</dbReference>
<evidence type="ECO:0000256" key="10">
    <source>
        <dbReference type="ARBA" id="ARBA00022737"/>
    </source>
</evidence>
<dbReference type="EC" id="2.3.2.27" evidence="5 15"/>
<dbReference type="Pfam" id="PF13639">
    <property type="entry name" value="zf-RING_2"/>
    <property type="match status" value="1"/>
</dbReference>
<keyword evidence="9 15" id="KW-0479">Metal-binding</keyword>
<evidence type="ECO:0000313" key="19">
    <source>
        <dbReference type="Proteomes" id="UP000886520"/>
    </source>
</evidence>
<dbReference type="SUPFAM" id="SSF48371">
    <property type="entry name" value="ARM repeat"/>
    <property type="match status" value="1"/>
</dbReference>
<feature type="compositionally biased region" description="Basic and acidic residues" evidence="16">
    <location>
        <begin position="1"/>
        <end position="10"/>
    </location>
</feature>
<evidence type="ECO:0000259" key="17">
    <source>
        <dbReference type="PROSITE" id="PS50089"/>
    </source>
</evidence>
<evidence type="ECO:0000256" key="1">
    <source>
        <dbReference type="ARBA" id="ARBA00000900"/>
    </source>
</evidence>
<dbReference type="SMART" id="SM00744">
    <property type="entry name" value="RINGv"/>
    <property type="match status" value="1"/>
</dbReference>
<dbReference type="GO" id="GO:0005829">
    <property type="term" value="C:cytosol"/>
    <property type="evidence" value="ECO:0007669"/>
    <property type="project" value="UniProtKB-SubCell"/>
</dbReference>
<dbReference type="Gene3D" id="1.25.10.10">
    <property type="entry name" value="Leucine-rich Repeat Variant"/>
    <property type="match status" value="1"/>
</dbReference>
<dbReference type="SMART" id="SM00184">
    <property type="entry name" value="RING"/>
    <property type="match status" value="1"/>
</dbReference>
<comment type="function">
    <text evidence="15">E3 ubiquitin-protein ligase. Component of the ribosome quality control complex (RQC), a ribosome-associated complex that mediates ubiquitination and extraction of incompletely synthesized nascent chains for proteasomal degradation.</text>
</comment>
<dbReference type="FunFam" id="3.30.40.10:FF:000038">
    <property type="entry name" value="E3 ubiquitin-protein ligase listerin"/>
    <property type="match status" value="1"/>
</dbReference>
<dbReference type="InterPro" id="IPR039795">
    <property type="entry name" value="LTN1/Rkr1"/>
</dbReference>
<dbReference type="InterPro" id="IPR054478">
    <property type="entry name" value="LTN1_UBC"/>
</dbReference>
<dbReference type="InterPro" id="IPR001841">
    <property type="entry name" value="Znf_RING"/>
</dbReference>
<evidence type="ECO:0000256" key="4">
    <source>
        <dbReference type="ARBA" id="ARBA00007997"/>
    </source>
</evidence>
<evidence type="ECO:0000256" key="12">
    <source>
        <dbReference type="ARBA" id="ARBA00022786"/>
    </source>
</evidence>
<dbReference type="CDD" id="cd16491">
    <property type="entry name" value="RING-CH-C4HC3_LTN1"/>
    <property type="match status" value="1"/>
</dbReference>
<comment type="subcellular location">
    <subcellularLocation>
        <location evidence="2">Cytoplasm</location>
        <location evidence="2">Cytosol</location>
    </subcellularLocation>
</comment>
<dbReference type="EMBL" id="JABFUD020000023">
    <property type="protein sequence ID" value="KAI5061695.1"/>
    <property type="molecule type" value="Genomic_DNA"/>
</dbReference>
<evidence type="ECO:0000256" key="14">
    <source>
        <dbReference type="PROSITE-ProRule" id="PRU00175"/>
    </source>
</evidence>
<evidence type="ECO:0000256" key="15">
    <source>
        <dbReference type="RuleBase" id="RU367090"/>
    </source>
</evidence>
<dbReference type="PROSITE" id="PS50089">
    <property type="entry name" value="ZF_RING_2"/>
    <property type="match status" value="1"/>
</dbReference>
<dbReference type="Gene3D" id="3.30.40.10">
    <property type="entry name" value="Zinc/RING finger domain, C3HC4 (zinc finger)"/>
    <property type="match status" value="1"/>
</dbReference>
<dbReference type="Pfam" id="PF22958">
    <property type="entry name" value="Ltn1_1st"/>
    <property type="match status" value="1"/>
</dbReference>
<keyword evidence="10" id="KW-0677">Repeat</keyword>
<keyword evidence="19" id="KW-1185">Reference proteome</keyword>
<sequence>MGRQKGDPNRSKNRPSSSSAAASLLQSSRAIAVGFGGYVGSSRVDGPDSQDNDQPWDVDGEAAIHLRRLSKKDFTTRVKALKALITFFRERPATELCQLLPNWIFEYKKLVQDENQQVRECTHNAMSAIAVSVGRGLAPHLRMLMGAWWVSQFDPVREVSAAARQSLQVAFQGPSKRLEALMFCATDVLMYIDSLLKLSPQTISEKHVPIEESTKKYELVISSALLALAAFLDVVFQSQSSNFALGVEGIEVEKENSITKKTQETKKEVEESAARLCLNHKHFREFFKSKSSQIRCASYQALRAFAQNVSSVFSVKDIDGMAGVVLGSFSEKDPACHTAMWDMVLYFSQKYPEAWNTSATSKFVLPRLWSFLRHATYGSAKESYPCVLPLLSVLPSQTMKLSIQFLKDLFTSLWDGHNVCYMALEDQILCLKTIQECFLWVINNADRFSTGNGSSSVWSTQECMMDSVLLDILWKNYTFCGFQLSLNSSTHIVGSDTSKETPEALQKKERERYSSQFIENLRKCLIDVLSILAAKNKNLAYHFWKRFPEVCYGSVILEARQSVDSISAVRIGCTDRFSEFLSLFGKLLPSDESYKHYILYQAVRPFVAKLFPIVTATEFGDAIRLLAVIVSSFGPFSFHVPEDEREAELSESEFSSVEGNSKDLNGIFSFFEENLIPWCLNPSKSCLAEKVELLLSFFEDGRFVRKWNLVLSHAIKLEDTARGPDELNSGKVNVLAVLLENFRHKFLDLDMEQSCKSQPASQWDLSGLDKAVLTVARSLSLADDSAIHLLRHVLGGFKNTVPVLVAPETVESILRVLLHRMLYILQKSEIDWASFAAAHVLLPDVDPSLTTVEDEKAISLACASARLLCQCIYSVQLVNGLEATSKVVATFFCIQWAYSSDHFSYKREQKGQFGFEGEGKESAMVVCTDTGSSDEEDESPHHRHEFLMQNRFLAKDVQNMVKNILLLLSSGFSRNLSFANRVLVQKMLIQCVRHAAFEGTTDAQTMACACGNWLSALMDDLCTNAEDAQLFLDMLLEPVDAWPFYASESARSEHGLVLVEDGLGQSYEKIRHARFAAVIGKMASRLGWEKLVVYQGSESSGGSQSRSNGKSKELEKQCRIWLLIEMLCTWRWPGGSATDSLLPFLVACLDAEETALKESIVDSVVISLFMSALSRQEVSEYNNKYWLGSIDNVEDNKDPCLRALLFLLRKICQGDKRVEYAEKFFKMLVIDQGSLEDTVVHGKSKVLPFILSILVPVLHKQQESDRQPLSNTQNLVTLKVAVCKWLDVALSVPALSSYSEFVPDLELALQVVVACFPIHSAGGSVAVMAASSANVSTEERALLLTLMQKELADIPGFVAHVAKQYASQRESSLEWKDSRELHEEILAKLVASSIVYCWKLFTNQDWALVTHHMGKWLEAALFEAESFTQLVIESRQVEKKPKYSLTIPDKIGTEIQRISSQRGDLSWTAVVIFSLLQALESSNFTGSSTSLKHLESINWKKVKQRLFSYIVRIFFASGMSESLALDHIAGEASANLIASSRVSNFEFWENLSEIVLNSSFEERLDISHHLNTWTVGKDPVRSLYALLFSSQPIGRLQHAAYSLLTTDPFQTSAVIPGDMKDSIAEESLNIGSTESTLSTAVSLRCELAVVVETARTRILESALVSSLRVKYFLAWAIILSHLRSIPVSSTVGEKLVQYIQDSALSSTLLDSIFQHIPLSSEPGFSSKRKTSTSLWQAEIERVGDAARRACTLRSVSATIEGLWPIEEDTVSSLAAGLYGLLLQVLPACVRVWFTGLRDRSAAISVESFTTKFCSPLLLADEFAQVHNSTVADDSLSIKANQGLGEVIVVYKKEEAGMDMIIKMPKCYPLRAVDIECTKRLGISETRLRKWTLSMAAFLRNQNGAVAEAIQIWRQNVDREFEGVEECPICYSIIHTTNHSLPRLACKTCKHKFHAPCLYKWFSTSHKSTCPLCQTPF</sequence>
<evidence type="ECO:0000256" key="7">
    <source>
        <dbReference type="ARBA" id="ARBA00022490"/>
    </source>
</evidence>
<dbReference type="GO" id="GO:0072344">
    <property type="term" value="P:rescue of stalled ribosome"/>
    <property type="evidence" value="ECO:0007669"/>
    <property type="project" value="UniProtKB-UniRule"/>
</dbReference>
<dbReference type="InterPro" id="IPR039804">
    <property type="entry name" value="RING-CH-C4HC3_LTN1"/>
</dbReference>
<reference evidence="18" key="1">
    <citation type="submission" date="2021-01" db="EMBL/GenBank/DDBJ databases">
        <title>Adiantum capillus-veneris genome.</title>
        <authorList>
            <person name="Fang Y."/>
            <person name="Liao Q."/>
        </authorList>
    </citation>
    <scope>NUCLEOTIDE SEQUENCE</scope>
    <source>
        <strain evidence="18">H3</strain>
        <tissue evidence="18">Leaf</tissue>
    </source>
</reference>
<dbReference type="GO" id="GO:1990112">
    <property type="term" value="C:RQC complex"/>
    <property type="evidence" value="ECO:0007669"/>
    <property type="project" value="UniProtKB-UniRule"/>
</dbReference>
<evidence type="ECO:0000313" key="18">
    <source>
        <dbReference type="EMBL" id="KAI5061695.1"/>
    </source>
</evidence>
<dbReference type="GO" id="GO:0008270">
    <property type="term" value="F:zinc ion binding"/>
    <property type="evidence" value="ECO:0007669"/>
    <property type="project" value="UniProtKB-KW"/>
</dbReference>
<dbReference type="Pfam" id="PF22999">
    <property type="entry name" value="LTN1_E3_ligase_6th"/>
    <property type="match status" value="1"/>
</dbReference>
<dbReference type="SUPFAM" id="SSF57850">
    <property type="entry name" value="RING/U-box"/>
    <property type="match status" value="1"/>
</dbReference>
<keyword evidence="13 15" id="KW-0862">Zinc</keyword>
<protein>
    <recommendedName>
        <fullName evidence="6 15">E3 ubiquitin-protein ligase listerin</fullName>
        <ecNumber evidence="5 15">2.3.2.27</ecNumber>
    </recommendedName>
    <alternativeName>
        <fullName evidence="15">RING-type E3 ubiquitin transferase listerin</fullName>
    </alternativeName>
</protein>
<evidence type="ECO:0000256" key="5">
    <source>
        <dbReference type="ARBA" id="ARBA00012483"/>
    </source>
</evidence>
<dbReference type="InterPro" id="IPR011989">
    <property type="entry name" value="ARM-like"/>
</dbReference>
<evidence type="ECO:0000256" key="9">
    <source>
        <dbReference type="ARBA" id="ARBA00022723"/>
    </source>
</evidence>
<dbReference type="InterPro" id="IPR011016">
    <property type="entry name" value="Znf_RING-CH"/>
</dbReference>
<name>A0A9D4U5Y5_ADICA</name>
<keyword evidence="11 14" id="KW-0863">Zinc-finger</keyword>
<evidence type="ECO:0000256" key="2">
    <source>
        <dbReference type="ARBA" id="ARBA00004514"/>
    </source>
</evidence>
<comment type="similarity">
    <text evidence="4 15">Belongs to the LTN1 family.</text>
</comment>
<dbReference type="InterPro" id="IPR013083">
    <property type="entry name" value="Znf_RING/FYVE/PHD"/>
</dbReference>
<keyword evidence="7" id="KW-0963">Cytoplasm</keyword>
<evidence type="ECO:0000256" key="16">
    <source>
        <dbReference type="SAM" id="MobiDB-lite"/>
    </source>
</evidence>
<comment type="subunit">
    <text evidence="15">Component of the ribosome quality control complex (RQC).</text>
</comment>
<feature type="region of interest" description="Disordered" evidence="16">
    <location>
        <begin position="1"/>
        <end position="23"/>
    </location>
</feature>
<dbReference type="OrthoDB" id="6108at2759"/>
<dbReference type="InterPro" id="IPR016024">
    <property type="entry name" value="ARM-type_fold"/>
</dbReference>
<organism evidence="18 19">
    <name type="scientific">Adiantum capillus-veneris</name>
    <name type="common">Maidenhair fern</name>
    <dbReference type="NCBI Taxonomy" id="13818"/>
    <lineage>
        <taxon>Eukaryota</taxon>
        <taxon>Viridiplantae</taxon>
        <taxon>Streptophyta</taxon>
        <taxon>Embryophyta</taxon>
        <taxon>Tracheophyta</taxon>
        <taxon>Polypodiopsida</taxon>
        <taxon>Polypodiidae</taxon>
        <taxon>Polypodiales</taxon>
        <taxon>Pteridineae</taxon>
        <taxon>Pteridaceae</taxon>
        <taxon>Vittarioideae</taxon>
        <taxon>Adiantum</taxon>
    </lineage>
</organism>
<evidence type="ECO:0000256" key="6">
    <source>
        <dbReference type="ARBA" id="ARBA00017157"/>
    </source>
</evidence>
<gene>
    <name evidence="18" type="ORF">GOP47_0024200</name>
</gene>
<evidence type="ECO:0000256" key="3">
    <source>
        <dbReference type="ARBA" id="ARBA00004906"/>
    </source>
</evidence>
<dbReference type="InterPro" id="IPR054477">
    <property type="entry name" value="LTN1_E3_ligase_6th"/>
</dbReference>
<dbReference type="Proteomes" id="UP000886520">
    <property type="component" value="Chromosome 23"/>
</dbReference>
<dbReference type="PANTHER" id="PTHR12389:SF0">
    <property type="entry name" value="E3 UBIQUITIN-PROTEIN LIGASE LISTERIN"/>
    <property type="match status" value="1"/>
</dbReference>
<dbReference type="GO" id="GO:1990116">
    <property type="term" value="P:ribosome-associated ubiquitin-dependent protein catabolic process"/>
    <property type="evidence" value="ECO:0007669"/>
    <property type="project" value="UniProtKB-UniRule"/>
</dbReference>
<evidence type="ECO:0000256" key="8">
    <source>
        <dbReference type="ARBA" id="ARBA00022679"/>
    </source>
</evidence>
<evidence type="ECO:0000256" key="13">
    <source>
        <dbReference type="ARBA" id="ARBA00022833"/>
    </source>
</evidence>
<accession>A0A9D4U5Y5</accession>
<evidence type="ECO:0000256" key="11">
    <source>
        <dbReference type="ARBA" id="ARBA00022771"/>
    </source>
</evidence>
<dbReference type="PANTHER" id="PTHR12389">
    <property type="entry name" value="ZINC FINGER PROTEIN 294"/>
    <property type="match status" value="1"/>
</dbReference>
<comment type="caution">
    <text evidence="18">The sequence shown here is derived from an EMBL/GenBank/DDBJ whole genome shotgun (WGS) entry which is preliminary data.</text>
</comment>
<dbReference type="Pfam" id="PF23009">
    <property type="entry name" value="UBC_like"/>
    <property type="match status" value="1"/>
</dbReference>
<keyword evidence="12 15" id="KW-0833">Ubl conjugation pathway</keyword>
<dbReference type="InterPro" id="IPR054476">
    <property type="entry name" value="Ltn1_N"/>
</dbReference>
<dbReference type="GO" id="GO:0061630">
    <property type="term" value="F:ubiquitin protein ligase activity"/>
    <property type="evidence" value="ECO:0007669"/>
    <property type="project" value="UniProtKB-UniRule"/>
</dbReference>
<comment type="pathway">
    <text evidence="3 15">Protein modification; protein ubiquitination.</text>
</comment>
<comment type="catalytic activity">
    <reaction evidence="1 15">
        <text>S-ubiquitinyl-[E2 ubiquitin-conjugating enzyme]-L-cysteine + [acceptor protein]-L-lysine = [E2 ubiquitin-conjugating enzyme]-L-cysteine + N(6)-ubiquitinyl-[acceptor protein]-L-lysine.</text>
        <dbReference type="EC" id="2.3.2.27"/>
    </reaction>
</comment>